<dbReference type="GO" id="GO:0030435">
    <property type="term" value="P:sporulation resulting in formation of a cellular spore"/>
    <property type="evidence" value="ECO:0007669"/>
    <property type="project" value="InterPro"/>
</dbReference>
<organism evidence="1 2">
    <name type="scientific">Caproicibacter fermentans</name>
    <dbReference type="NCBI Taxonomy" id="2576756"/>
    <lineage>
        <taxon>Bacteria</taxon>
        <taxon>Bacillati</taxon>
        <taxon>Bacillota</taxon>
        <taxon>Clostridia</taxon>
        <taxon>Eubacteriales</taxon>
        <taxon>Acutalibacteraceae</taxon>
        <taxon>Caproicibacter</taxon>
    </lineage>
</organism>
<dbReference type="InterPro" id="IPR036751">
    <property type="entry name" value="SpoVG_sf"/>
</dbReference>
<dbReference type="Pfam" id="PF04026">
    <property type="entry name" value="SpoVG"/>
    <property type="match status" value="1"/>
</dbReference>
<proteinExistence type="predicted"/>
<dbReference type="SUPFAM" id="SSF160537">
    <property type="entry name" value="SpoVG-like"/>
    <property type="match status" value="1"/>
</dbReference>
<dbReference type="EMBL" id="CP060286">
    <property type="protein sequence ID" value="QNK41539.1"/>
    <property type="molecule type" value="Genomic_DNA"/>
</dbReference>
<accession>A0A7G8TD48</accession>
<dbReference type="AlphaFoldDB" id="A0A7G8TD48"/>
<sequence length="84" mass="9758">MEITHIGIRLIESSRLKAIASVTFENILTIDDILVIQGKNRLCLHYPQNRDNQSVVVPRIREFSKQIEEAIFQQYHQKIIQKGA</sequence>
<reference evidence="1 2" key="1">
    <citation type="submission" date="2020-08" db="EMBL/GenBank/DDBJ databases">
        <title>The isolate Caproiciproducens sp. 7D4C2 produces n-caproate at mildly acidic conditions from hexoses: genome and rBOX comparison with related strains and chain-elongating bacteria.</title>
        <authorList>
            <person name="Esquivel-Elizondo S."/>
            <person name="Bagci C."/>
            <person name="Temovska M."/>
            <person name="Jeon B.S."/>
            <person name="Bessarab I."/>
            <person name="Williams R.B.H."/>
            <person name="Huson D.H."/>
            <person name="Angenent L.T."/>
        </authorList>
    </citation>
    <scope>NUCLEOTIDE SEQUENCE [LARGE SCALE GENOMIC DNA]</scope>
    <source>
        <strain evidence="1 2">7D4C2</strain>
    </source>
</reference>
<dbReference type="RefSeq" id="WP_187036844.1">
    <property type="nucleotide sequence ID" value="NZ_CP060286.1"/>
</dbReference>
<dbReference type="Proteomes" id="UP000515909">
    <property type="component" value="Chromosome"/>
</dbReference>
<name>A0A7G8TD48_9FIRM</name>
<dbReference type="KEGG" id="cfem:HCR03_04555"/>
<evidence type="ECO:0000313" key="1">
    <source>
        <dbReference type="EMBL" id="QNK41539.1"/>
    </source>
</evidence>
<protein>
    <submittedName>
        <fullName evidence="1">Septation protein SpoVG family protein</fullName>
    </submittedName>
</protein>
<dbReference type="Gene3D" id="3.30.1120.40">
    <property type="entry name" value="Stage V sporulation protein G"/>
    <property type="match status" value="1"/>
</dbReference>
<evidence type="ECO:0000313" key="2">
    <source>
        <dbReference type="Proteomes" id="UP000515909"/>
    </source>
</evidence>
<gene>
    <name evidence="1" type="ORF">HCR03_04555</name>
</gene>
<dbReference type="InterPro" id="IPR007170">
    <property type="entry name" value="SpoVG"/>
</dbReference>